<dbReference type="AlphaFoldDB" id="A0A9X0UEW7"/>
<evidence type="ECO:0000256" key="1">
    <source>
        <dbReference type="SAM" id="Phobius"/>
    </source>
</evidence>
<proteinExistence type="predicted"/>
<dbReference type="EMBL" id="JACOMF010000051">
    <property type="protein sequence ID" value="MBC4018354.1"/>
    <property type="molecule type" value="Genomic_DNA"/>
</dbReference>
<sequence>MSAAWRVIWLALAGLVLGPVAWMVSTEIGQFAPVLFCRDGLRWGGGLVGLCLAVALAGAALSWRGHAAGQGTLRFTAALGALLALLLALPLLLQFLATLVLGGCEA</sequence>
<evidence type="ECO:0000313" key="2">
    <source>
        <dbReference type="EMBL" id="MBC4018354.1"/>
    </source>
</evidence>
<dbReference type="Proteomes" id="UP000600101">
    <property type="component" value="Unassembled WGS sequence"/>
</dbReference>
<name>A0A9X0UEW7_9PROT</name>
<dbReference type="RefSeq" id="WP_186773106.1">
    <property type="nucleotide sequence ID" value="NZ_JACOMF010000051.1"/>
</dbReference>
<feature type="transmembrane region" description="Helical" evidence="1">
    <location>
        <begin position="42"/>
        <end position="63"/>
    </location>
</feature>
<protein>
    <submittedName>
        <fullName evidence="2">Uncharacterized protein</fullName>
    </submittedName>
</protein>
<evidence type="ECO:0000313" key="3">
    <source>
        <dbReference type="Proteomes" id="UP000600101"/>
    </source>
</evidence>
<comment type="caution">
    <text evidence="2">The sequence shown here is derived from an EMBL/GenBank/DDBJ whole genome shotgun (WGS) entry which is preliminary data.</text>
</comment>
<keyword evidence="1" id="KW-0812">Transmembrane</keyword>
<accession>A0A9X0UEW7</accession>
<organism evidence="2 3">
    <name type="scientific">Siccirubricoccus deserti</name>
    <dbReference type="NCBI Taxonomy" id="2013562"/>
    <lineage>
        <taxon>Bacteria</taxon>
        <taxon>Pseudomonadati</taxon>
        <taxon>Pseudomonadota</taxon>
        <taxon>Alphaproteobacteria</taxon>
        <taxon>Acetobacterales</taxon>
        <taxon>Roseomonadaceae</taxon>
        <taxon>Siccirubricoccus</taxon>
    </lineage>
</organism>
<feature type="transmembrane region" description="Helical" evidence="1">
    <location>
        <begin position="75"/>
        <end position="101"/>
    </location>
</feature>
<keyword evidence="1" id="KW-0472">Membrane</keyword>
<gene>
    <name evidence="2" type="ORF">H7965_24005</name>
</gene>
<keyword evidence="3" id="KW-1185">Reference proteome</keyword>
<keyword evidence="1" id="KW-1133">Transmembrane helix</keyword>
<reference evidence="2" key="1">
    <citation type="submission" date="2020-08" db="EMBL/GenBank/DDBJ databases">
        <authorList>
            <person name="Hu Y."/>
            <person name="Nguyen S.V."/>
            <person name="Li F."/>
            <person name="Fanning S."/>
        </authorList>
    </citation>
    <scope>NUCLEOTIDE SEQUENCE</scope>
    <source>
        <strain evidence="2">SYSU D8009</strain>
    </source>
</reference>